<accession>A0A6B1D683</accession>
<evidence type="ECO:0000313" key="2">
    <source>
        <dbReference type="EMBL" id="MYC94963.1"/>
    </source>
</evidence>
<dbReference type="InterPro" id="IPR032466">
    <property type="entry name" value="Metal_Hydrolase"/>
</dbReference>
<name>A0A6B1D683_9CHLR</name>
<dbReference type="EMBL" id="VXMH01000037">
    <property type="protein sequence ID" value="MYC94963.1"/>
    <property type="molecule type" value="Genomic_DNA"/>
</dbReference>
<feature type="domain" description="Amidohydrolase-related" evidence="1">
    <location>
        <begin position="25"/>
        <end position="323"/>
    </location>
</feature>
<sequence length="334" mass="38800">MDYSESDREFWEEELADFVPQRVFDAHCHLFDAADMRPDAPATTRSYADLETLRAWGRLMFPGRRMNFLLLGMPKVGIDVEKHTDMLAAQVALDPSSRANRLVTPSCDISRIEEDIKRAGFIGLKPYRVFSSTGDTDYCRIHEFLTHEQMELANDRGLWVTMHLSRPGGCADEENLADLEEYTTRRYPRIRWILAHCARSFTYWPIREAIDRLRDMPNIWYDLSAVTTMPPFLTLFREEDLKRIFYGSDGVDSAFFHGKYVPFGRYWYQVEPNEAHFSFAHTDARPVLCIYEQIMAMRQAAEIAGLSRDDMEGIFWRNAIEAFQIDLQDETAAA</sequence>
<dbReference type="GO" id="GO:0016787">
    <property type="term" value="F:hydrolase activity"/>
    <property type="evidence" value="ECO:0007669"/>
    <property type="project" value="UniProtKB-KW"/>
</dbReference>
<gene>
    <name evidence="2" type="ORF">F4X14_08320</name>
</gene>
<dbReference type="Pfam" id="PF04909">
    <property type="entry name" value="Amidohydro_2"/>
    <property type="match status" value="1"/>
</dbReference>
<protein>
    <submittedName>
        <fullName evidence="2">Amidohydrolase family protein</fullName>
    </submittedName>
</protein>
<dbReference type="InterPro" id="IPR006680">
    <property type="entry name" value="Amidohydro-rel"/>
</dbReference>
<organism evidence="2">
    <name type="scientific">Caldilineaceae bacterium SB0661_bin_32</name>
    <dbReference type="NCBI Taxonomy" id="2605255"/>
    <lineage>
        <taxon>Bacteria</taxon>
        <taxon>Bacillati</taxon>
        <taxon>Chloroflexota</taxon>
        <taxon>Caldilineae</taxon>
        <taxon>Caldilineales</taxon>
        <taxon>Caldilineaceae</taxon>
    </lineage>
</organism>
<dbReference type="AlphaFoldDB" id="A0A6B1D683"/>
<proteinExistence type="predicted"/>
<evidence type="ECO:0000259" key="1">
    <source>
        <dbReference type="Pfam" id="PF04909"/>
    </source>
</evidence>
<reference evidence="2" key="1">
    <citation type="submission" date="2019-09" db="EMBL/GenBank/DDBJ databases">
        <title>Characterisation of the sponge microbiome using genome-centric metagenomics.</title>
        <authorList>
            <person name="Engelberts J.P."/>
            <person name="Robbins S.J."/>
            <person name="De Goeij J.M."/>
            <person name="Aranda M."/>
            <person name="Bell S.C."/>
            <person name="Webster N.S."/>
        </authorList>
    </citation>
    <scope>NUCLEOTIDE SEQUENCE</scope>
    <source>
        <strain evidence="2">SB0661_bin_32</strain>
    </source>
</reference>
<dbReference type="SUPFAM" id="SSF51556">
    <property type="entry name" value="Metallo-dependent hydrolases"/>
    <property type="match status" value="1"/>
</dbReference>
<comment type="caution">
    <text evidence="2">The sequence shown here is derived from an EMBL/GenBank/DDBJ whole genome shotgun (WGS) entry which is preliminary data.</text>
</comment>
<keyword evidence="2" id="KW-0378">Hydrolase</keyword>
<dbReference type="Gene3D" id="3.20.20.140">
    <property type="entry name" value="Metal-dependent hydrolases"/>
    <property type="match status" value="1"/>
</dbReference>